<evidence type="ECO:0000256" key="1">
    <source>
        <dbReference type="SAM" id="Phobius"/>
    </source>
</evidence>
<organism evidence="2 3">
    <name type="scientific">Actinoplanes siamensis</name>
    <dbReference type="NCBI Taxonomy" id="1223317"/>
    <lineage>
        <taxon>Bacteria</taxon>
        <taxon>Bacillati</taxon>
        <taxon>Actinomycetota</taxon>
        <taxon>Actinomycetes</taxon>
        <taxon>Micromonosporales</taxon>
        <taxon>Micromonosporaceae</taxon>
        <taxon>Actinoplanes</taxon>
    </lineage>
</organism>
<dbReference type="AlphaFoldDB" id="A0A919NC40"/>
<protein>
    <submittedName>
        <fullName evidence="2">Uncharacterized protein</fullName>
    </submittedName>
</protein>
<feature type="transmembrane region" description="Helical" evidence="1">
    <location>
        <begin position="12"/>
        <end position="30"/>
    </location>
</feature>
<keyword evidence="1" id="KW-0472">Membrane</keyword>
<comment type="caution">
    <text evidence="2">The sequence shown here is derived from an EMBL/GenBank/DDBJ whole genome shotgun (WGS) entry which is preliminary data.</text>
</comment>
<sequence length="64" mass="6625">MPDPTVRRTVAAATIVFIGAALLILSGLLGGTVRDVVYLLLPAAWLTICCGLAGMALSRTRRAG</sequence>
<keyword evidence="1" id="KW-0812">Transmembrane</keyword>
<accession>A0A919NC40</accession>
<dbReference type="RefSeq" id="WP_203683743.1">
    <property type="nucleotide sequence ID" value="NZ_BOMW01000062.1"/>
</dbReference>
<dbReference type="EMBL" id="BOMW01000062">
    <property type="protein sequence ID" value="GIF08381.1"/>
    <property type="molecule type" value="Genomic_DNA"/>
</dbReference>
<evidence type="ECO:0000313" key="3">
    <source>
        <dbReference type="Proteomes" id="UP000629619"/>
    </source>
</evidence>
<keyword evidence="1" id="KW-1133">Transmembrane helix</keyword>
<reference evidence="2" key="1">
    <citation type="submission" date="2021-01" db="EMBL/GenBank/DDBJ databases">
        <title>Whole genome shotgun sequence of Actinoplanes siamensis NBRC 109076.</title>
        <authorList>
            <person name="Komaki H."/>
            <person name="Tamura T."/>
        </authorList>
    </citation>
    <scope>NUCLEOTIDE SEQUENCE</scope>
    <source>
        <strain evidence="2">NBRC 109076</strain>
    </source>
</reference>
<keyword evidence="3" id="KW-1185">Reference proteome</keyword>
<evidence type="ECO:0000313" key="2">
    <source>
        <dbReference type="EMBL" id="GIF08381.1"/>
    </source>
</evidence>
<proteinExistence type="predicted"/>
<dbReference type="Proteomes" id="UP000629619">
    <property type="component" value="Unassembled WGS sequence"/>
</dbReference>
<name>A0A919NC40_9ACTN</name>
<feature type="transmembrane region" description="Helical" evidence="1">
    <location>
        <begin position="36"/>
        <end position="57"/>
    </location>
</feature>
<gene>
    <name evidence="2" type="ORF">Asi03nite_59190</name>
</gene>